<evidence type="ECO:0000259" key="1">
    <source>
        <dbReference type="PROSITE" id="PS50995"/>
    </source>
</evidence>
<dbReference type="InterPro" id="IPR036388">
    <property type="entry name" value="WH-like_DNA-bd_sf"/>
</dbReference>
<dbReference type="Gene3D" id="1.10.10.10">
    <property type="entry name" value="Winged helix-like DNA-binding domain superfamily/Winged helix DNA-binding domain"/>
    <property type="match status" value="1"/>
</dbReference>
<dbReference type="GO" id="GO:0003700">
    <property type="term" value="F:DNA-binding transcription factor activity"/>
    <property type="evidence" value="ECO:0007669"/>
    <property type="project" value="InterPro"/>
</dbReference>
<dbReference type="SUPFAM" id="SSF46785">
    <property type="entry name" value="Winged helix' DNA-binding domain"/>
    <property type="match status" value="1"/>
</dbReference>
<protein>
    <submittedName>
        <fullName evidence="2">MarR family winged helix-turn-helix transcriptional regulator</fullName>
    </submittedName>
</protein>
<dbReference type="PROSITE" id="PS50995">
    <property type="entry name" value="HTH_MARR_2"/>
    <property type="match status" value="1"/>
</dbReference>
<dbReference type="AlphaFoldDB" id="A0A9Q9T4H2"/>
<dbReference type="EMBL" id="CP106879">
    <property type="protein sequence ID" value="UYC81664.1"/>
    <property type="molecule type" value="Genomic_DNA"/>
</dbReference>
<dbReference type="InterPro" id="IPR039422">
    <property type="entry name" value="MarR/SlyA-like"/>
</dbReference>
<dbReference type="KEGG" id="cpoi:OE229_04145"/>
<dbReference type="SMART" id="SM00347">
    <property type="entry name" value="HTH_MARR"/>
    <property type="match status" value="1"/>
</dbReference>
<name>A0A9Q9T4H2_9MICO</name>
<gene>
    <name evidence="2" type="ORF">OE229_04145</name>
</gene>
<dbReference type="Pfam" id="PF12802">
    <property type="entry name" value="MarR_2"/>
    <property type="match status" value="1"/>
</dbReference>
<dbReference type="GeneID" id="92888613"/>
<organism evidence="2 3">
    <name type="scientific">Curtobacterium poinsettiae</name>
    <dbReference type="NCBI Taxonomy" id="159612"/>
    <lineage>
        <taxon>Bacteria</taxon>
        <taxon>Bacillati</taxon>
        <taxon>Actinomycetota</taxon>
        <taxon>Actinomycetes</taxon>
        <taxon>Micrococcales</taxon>
        <taxon>Microbacteriaceae</taxon>
        <taxon>Curtobacterium</taxon>
    </lineage>
</organism>
<dbReference type="InterPro" id="IPR000835">
    <property type="entry name" value="HTH_MarR-typ"/>
</dbReference>
<proteinExistence type="predicted"/>
<dbReference type="Proteomes" id="UP001062223">
    <property type="component" value="Chromosome"/>
</dbReference>
<dbReference type="GO" id="GO:0006950">
    <property type="term" value="P:response to stress"/>
    <property type="evidence" value="ECO:0007669"/>
    <property type="project" value="TreeGrafter"/>
</dbReference>
<reference evidence="2" key="1">
    <citation type="submission" date="2022-09" db="EMBL/GenBank/DDBJ databases">
        <title>Taxonomy of Curtobacterium flaccumfaciens.</title>
        <authorList>
            <person name="Osdaghi E."/>
            <person name="Taghavi S.M."/>
            <person name="Hamidizade M."/>
            <person name="Abachi H."/>
            <person name="Fazliarab A."/>
            <person name="Baeyen S."/>
            <person name="Portier P."/>
            <person name="Van Vaerenbergh J."/>
            <person name="Jacques M.-A."/>
        </authorList>
    </citation>
    <scope>NUCLEOTIDE SEQUENCE</scope>
    <source>
        <strain evidence="2">AGQB46</strain>
    </source>
</reference>
<evidence type="ECO:0000313" key="2">
    <source>
        <dbReference type="EMBL" id="UYC81664.1"/>
    </source>
</evidence>
<sequence>MHSAVSDHVLAEFADVLLRIARDIDPHGSETLDIVPLTGTEALVMRWINRNPGTSPSATAEATALQRSNLSVALRSLVAKGMVERRQDPADARTVQLHSTALAQESVDRLYRHWSGKLRTALGGDERGAVEALELLQRIDDGLRAG</sequence>
<accession>A0A9Q9T4H2</accession>
<dbReference type="PANTHER" id="PTHR33164:SF89">
    <property type="entry name" value="MARR FAMILY REGULATORY PROTEIN"/>
    <property type="match status" value="1"/>
</dbReference>
<dbReference type="PANTHER" id="PTHR33164">
    <property type="entry name" value="TRANSCRIPTIONAL REGULATOR, MARR FAMILY"/>
    <property type="match status" value="1"/>
</dbReference>
<evidence type="ECO:0000313" key="3">
    <source>
        <dbReference type="Proteomes" id="UP001062223"/>
    </source>
</evidence>
<dbReference type="RefSeq" id="WP_216852147.1">
    <property type="nucleotide sequence ID" value="NZ_CP106879.1"/>
</dbReference>
<dbReference type="InterPro" id="IPR036390">
    <property type="entry name" value="WH_DNA-bd_sf"/>
</dbReference>
<feature type="domain" description="HTH marR-type" evidence="1">
    <location>
        <begin position="10"/>
        <end position="141"/>
    </location>
</feature>